<dbReference type="InterPro" id="IPR051538">
    <property type="entry name" value="Acyl-CoA_Synth/Transferase"/>
</dbReference>
<dbReference type="Pfam" id="PF13549">
    <property type="entry name" value="ATP-grasp_5"/>
    <property type="match status" value="1"/>
</dbReference>
<dbReference type="InterPro" id="IPR016181">
    <property type="entry name" value="Acyl_CoA_acyltransferase"/>
</dbReference>
<dbReference type="PANTHER" id="PTHR43334:SF1">
    <property type="entry name" value="3-HYDROXYPROPIONATE--COA LIGASE [ADP-FORMING]"/>
    <property type="match status" value="1"/>
</dbReference>
<dbReference type="InterPro" id="IPR032875">
    <property type="entry name" value="Succ_CoA_lig_flav_dom"/>
</dbReference>
<keyword evidence="1" id="KW-0436">Ligase</keyword>
<dbReference type="Gene3D" id="3.30.1490.20">
    <property type="entry name" value="ATP-grasp fold, A domain"/>
    <property type="match status" value="1"/>
</dbReference>
<dbReference type="AlphaFoldDB" id="A0A840S4G5"/>
<dbReference type="GO" id="GO:0016747">
    <property type="term" value="F:acyltransferase activity, transferring groups other than amino-acyl groups"/>
    <property type="evidence" value="ECO:0007669"/>
    <property type="project" value="InterPro"/>
</dbReference>
<organism evidence="7 8">
    <name type="scientific">Inhella inkyongensis</name>
    <dbReference type="NCBI Taxonomy" id="392593"/>
    <lineage>
        <taxon>Bacteria</taxon>
        <taxon>Pseudomonadati</taxon>
        <taxon>Pseudomonadota</taxon>
        <taxon>Betaproteobacteria</taxon>
        <taxon>Burkholderiales</taxon>
        <taxon>Sphaerotilaceae</taxon>
        <taxon>Inhella</taxon>
    </lineage>
</organism>
<evidence type="ECO:0000256" key="4">
    <source>
        <dbReference type="PROSITE-ProRule" id="PRU00409"/>
    </source>
</evidence>
<reference evidence="7 8" key="1">
    <citation type="submission" date="2020-08" db="EMBL/GenBank/DDBJ databases">
        <title>Genomic Encyclopedia of Type Strains, Phase IV (KMG-IV): sequencing the most valuable type-strain genomes for metagenomic binning, comparative biology and taxonomic classification.</title>
        <authorList>
            <person name="Goeker M."/>
        </authorList>
    </citation>
    <scope>NUCLEOTIDE SEQUENCE [LARGE SCALE GENOMIC DNA]</scope>
    <source>
        <strain evidence="7 8">DSM 23958</strain>
    </source>
</reference>
<dbReference type="Gene3D" id="3.30.470.20">
    <property type="entry name" value="ATP-grasp fold, B domain"/>
    <property type="match status" value="1"/>
</dbReference>
<evidence type="ECO:0000313" key="7">
    <source>
        <dbReference type="EMBL" id="MBB5203399.1"/>
    </source>
</evidence>
<evidence type="ECO:0000256" key="1">
    <source>
        <dbReference type="ARBA" id="ARBA00022598"/>
    </source>
</evidence>
<dbReference type="InterPro" id="IPR016102">
    <property type="entry name" value="Succinyl-CoA_synth-like"/>
</dbReference>
<dbReference type="PROSITE" id="PS50975">
    <property type="entry name" value="ATP_GRASP"/>
    <property type="match status" value="1"/>
</dbReference>
<proteinExistence type="predicted"/>
<dbReference type="CDD" id="cd04301">
    <property type="entry name" value="NAT_SF"/>
    <property type="match status" value="1"/>
</dbReference>
<dbReference type="InterPro" id="IPR000182">
    <property type="entry name" value="GNAT_dom"/>
</dbReference>
<evidence type="ECO:0000256" key="2">
    <source>
        <dbReference type="ARBA" id="ARBA00022741"/>
    </source>
</evidence>
<evidence type="ECO:0000259" key="5">
    <source>
        <dbReference type="PROSITE" id="PS50975"/>
    </source>
</evidence>
<protein>
    <submittedName>
        <fullName evidence="7">Acetyltransferase</fullName>
    </submittedName>
</protein>
<feature type="domain" description="ATP-grasp" evidence="5">
    <location>
        <begin position="467"/>
        <end position="503"/>
    </location>
</feature>
<sequence length="867" mass="92100">MDNHHPLRPLLAPRSVVLLTGPEGQRTPQADRMLLQLKAQPFEGELTVLDVGRSGTLAELARARADLAVLALPPGELCAGLELAGRIGCRSVLIPGSGLDAALARQLRELAARAGLHLLGPNSSGLQNPRLGLNASSLGPLAPAGGLAVLSQSGALLAALLEGASANGIGFSSVVAIGPYPAVDLAECLMYLASDPHTHSIVVHLEGLEAARPFMSALRLAAHAKPVLVLKTGRRQDGQRAAQTHSGVLAGRDEVFDAALRRAGAVRVNASAELFAAAKCLGALGRSGRPVERGLALVSNGGGPAVLAADWAERVGLRVTALHDLAAEGSAESYREAVRALQQRADTDAVLALHAPLPVSPATDCAQALLALRPELEKPLLVCWMGEGASAEARTQLGAAGIPSFRSPEAAVGALAHVAAYHRNQHLLQQVPAPLSPLPPPDLAGARLLIDTVLAQRRHLLSEMESKALLAAFRIPVTGTLQARSAHEAMMIAAQLGYPVALKLDSHSGVHKSDVDGVLLNLPDALAVRDGFERLLRQVQQAAPGLRDIGVTVQPMAATRHARELHIGLIHEPPFGPVIVFGAGGTMVELIDDCAMELPPLNRFLARQLIERARVAATLGPWRGAPAIQMEALEALLMRVSEMACELPQLREMDINPVLADDQGLVAVDARIVLATEAQAPLQPTYRHLAIRPFPAQLAQGLPLRDGRLCQLRAVQPDDAERLQALVAGLSPESRYNRFAATLTELPPRLLARFTLIDYEREMALLALHREGPEAPEQIAGVARYTTHPDGRSAEFSLLVADGFAGQGLGSRLMEALFAVAREQGLERLDGLVLKHNQAMLKLVRALGFSVEPCEDEPDFRMVRKRL</sequence>
<dbReference type="PANTHER" id="PTHR43334">
    <property type="entry name" value="ACETATE--COA LIGASE [ADP-FORMING]"/>
    <property type="match status" value="1"/>
</dbReference>
<gene>
    <name evidence="7" type="ORF">HNQ51_000692</name>
</gene>
<dbReference type="GO" id="GO:0046872">
    <property type="term" value="F:metal ion binding"/>
    <property type="evidence" value="ECO:0007669"/>
    <property type="project" value="InterPro"/>
</dbReference>
<dbReference type="Gene3D" id="3.40.50.261">
    <property type="entry name" value="Succinyl-CoA synthetase domains"/>
    <property type="match status" value="2"/>
</dbReference>
<dbReference type="GO" id="GO:0005524">
    <property type="term" value="F:ATP binding"/>
    <property type="evidence" value="ECO:0007669"/>
    <property type="project" value="UniProtKB-UniRule"/>
</dbReference>
<dbReference type="EMBL" id="JACHHO010000001">
    <property type="protein sequence ID" value="MBB5203399.1"/>
    <property type="molecule type" value="Genomic_DNA"/>
</dbReference>
<evidence type="ECO:0000256" key="3">
    <source>
        <dbReference type="ARBA" id="ARBA00022840"/>
    </source>
</evidence>
<dbReference type="InterPro" id="IPR011761">
    <property type="entry name" value="ATP-grasp"/>
</dbReference>
<comment type="caution">
    <text evidence="7">The sequence shown here is derived from an EMBL/GenBank/DDBJ whole genome shotgun (WGS) entry which is preliminary data.</text>
</comment>
<feature type="domain" description="N-acetyltransferase" evidence="6">
    <location>
        <begin position="710"/>
        <end position="867"/>
    </location>
</feature>
<keyword evidence="8" id="KW-1185">Reference proteome</keyword>
<dbReference type="RefSeq" id="WP_246071437.1">
    <property type="nucleotide sequence ID" value="NZ_CP040709.1"/>
</dbReference>
<dbReference type="Proteomes" id="UP000554837">
    <property type="component" value="Unassembled WGS sequence"/>
</dbReference>
<dbReference type="Gene3D" id="3.40.50.720">
    <property type="entry name" value="NAD(P)-binding Rossmann-like Domain"/>
    <property type="match status" value="1"/>
</dbReference>
<name>A0A840S4G5_9BURK</name>
<evidence type="ECO:0000259" key="6">
    <source>
        <dbReference type="PROSITE" id="PS51186"/>
    </source>
</evidence>
<dbReference type="SUPFAM" id="SSF55729">
    <property type="entry name" value="Acyl-CoA N-acyltransferases (Nat)"/>
    <property type="match status" value="1"/>
</dbReference>
<keyword evidence="3 4" id="KW-0067">ATP-binding</keyword>
<dbReference type="SUPFAM" id="SSF56059">
    <property type="entry name" value="Glutathione synthetase ATP-binding domain-like"/>
    <property type="match status" value="1"/>
</dbReference>
<dbReference type="SUPFAM" id="SSF52210">
    <property type="entry name" value="Succinyl-CoA synthetase domains"/>
    <property type="match status" value="2"/>
</dbReference>
<evidence type="ECO:0000313" key="8">
    <source>
        <dbReference type="Proteomes" id="UP000554837"/>
    </source>
</evidence>
<accession>A0A840S4G5</accession>
<dbReference type="GO" id="GO:0016874">
    <property type="term" value="F:ligase activity"/>
    <property type="evidence" value="ECO:0007669"/>
    <property type="project" value="UniProtKB-KW"/>
</dbReference>
<dbReference type="Pfam" id="PF00583">
    <property type="entry name" value="Acetyltransf_1"/>
    <property type="match status" value="1"/>
</dbReference>
<keyword evidence="7" id="KW-0808">Transferase</keyword>
<dbReference type="Gene3D" id="3.40.630.30">
    <property type="match status" value="1"/>
</dbReference>
<dbReference type="Pfam" id="PF13607">
    <property type="entry name" value="Succ_CoA_lig"/>
    <property type="match status" value="1"/>
</dbReference>
<dbReference type="InterPro" id="IPR013815">
    <property type="entry name" value="ATP_grasp_subdomain_1"/>
</dbReference>
<dbReference type="PROSITE" id="PS51186">
    <property type="entry name" value="GNAT"/>
    <property type="match status" value="1"/>
</dbReference>
<keyword evidence="2 4" id="KW-0547">Nucleotide-binding</keyword>